<feature type="transmembrane region" description="Helical" evidence="7">
    <location>
        <begin position="80"/>
        <end position="104"/>
    </location>
</feature>
<dbReference type="GO" id="GO:0005384">
    <property type="term" value="F:manganese ion transmembrane transporter activity"/>
    <property type="evidence" value="ECO:0007669"/>
    <property type="project" value="TreeGrafter"/>
</dbReference>
<dbReference type="OrthoDB" id="9787548at2"/>
<feature type="transmembrane region" description="Helical" evidence="7">
    <location>
        <begin position="182"/>
        <end position="204"/>
    </location>
</feature>
<evidence type="ECO:0000256" key="2">
    <source>
        <dbReference type="ARBA" id="ARBA00022448"/>
    </source>
</evidence>
<dbReference type="Pfam" id="PF01566">
    <property type="entry name" value="Nramp"/>
    <property type="match status" value="1"/>
</dbReference>
<dbReference type="GO" id="GO:0015293">
    <property type="term" value="F:symporter activity"/>
    <property type="evidence" value="ECO:0007669"/>
    <property type="project" value="UniProtKB-KW"/>
</dbReference>
<protein>
    <submittedName>
        <fullName evidence="8">Divalent metal cation transporter</fullName>
    </submittedName>
</protein>
<dbReference type="GO" id="GO:0015086">
    <property type="term" value="F:cadmium ion transmembrane transporter activity"/>
    <property type="evidence" value="ECO:0007669"/>
    <property type="project" value="TreeGrafter"/>
</dbReference>
<organism evidence="8 9">
    <name type="scientific">Desulfonema ishimotonii</name>
    <dbReference type="NCBI Taxonomy" id="45657"/>
    <lineage>
        <taxon>Bacteria</taxon>
        <taxon>Pseudomonadati</taxon>
        <taxon>Thermodesulfobacteriota</taxon>
        <taxon>Desulfobacteria</taxon>
        <taxon>Desulfobacterales</taxon>
        <taxon>Desulfococcaceae</taxon>
        <taxon>Desulfonema</taxon>
    </lineage>
</organism>
<feature type="transmembrane region" description="Helical" evidence="7">
    <location>
        <begin position="145"/>
        <end position="170"/>
    </location>
</feature>
<feature type="transmembrane region" description="Helical" evidence="7">
    <location>
        <begin position="336"/>
        <end position="361"/>
    </location>
</feature>
<feature type="transmembrane region" description="Helical" evidence="7">
    <location>
        <begin position="116"/>
        <end position="133"/>
    </location>
</feature>
<keyword evidence="4" id="KW-0769">Symport</keyword>
<evidence type="ECO:0000256" key="3">
    <source>
        <dbReference type="ARBA" id="ARBA00022692"/>
    </source>
</evidence>
<keyword evidence="9" id="KW-1185">Reference proteome</keyword>
<dbReference type="AlphaFoldDB" id="A0A401G3B1"/>
<feature type="transmembrane region" description="Helical" evidence="7">
    <location>
        <begin position="224"/>
        <end position="246"/>
    </location>
</feature>
<sequence>MMWRNYLKEMGPAWIISAVACGPATLASVSVAGATYGYQMLWVVILSAVFGTTAQYLAAKIGVLEGRGIIATTEQRLGKSWAWVLTLDALMATWLAAMVLMNALSGVTGLVTGIRTPFWGIFYGLLICGFIVRKGYRRFETLCKLLVIFVVSCFAATLFMTDLSVAGILSGCLPRLTGGTDGAMMMAAIMGGAVHITIIGMHTYNTNARGWTPQHLGLARFDTIASMGVAFGFYSVAIFLVAAAVLHPGGVTVKKATDAALALKPLLGDGAMRIFMIGIWGAALSTISPTFMAGAYFLADKMGWAPDVKDRRFAGAVFAGCVLSMAGPFVKGSFFLLLPLMLALGLTGTPLIIGIILWLLNRPEAGQAGKNSPALNAMGGLTLMVTSFLAVRFILTRFGLL</sequence>
<keyword evidence="6 7" id="KW-0472">Membrane</keyword>
<dbReference type="PANTHER" id="PTHR11706:SF33">
    <property type="entry name" value="NATURAL RESISTANCE-ASSOCIATED MACROPHAGE PROTEIN 2"/>
    <property type="match status" value="1"/>
</dbReference>
<keyword evidence="3 7" id="KW-0812">Transmembrane</keyword>
<dbReference type="Proteomes" id="UP000288096">
    <property type="component" value="Unassembled WGS sequence"/>
</dbReference>
<feature type="transmembrane region" description="Helical" evidence="7">
    <location>
        <begin position="40"/>
        <end position="59"/>
    </location>
</feature>
<reference evidence="9" key="1">
    <citation type="submission" date="2017-11" db="EMBL/GenBank/DDBJ databases">
        <authorList>
            <person name="Watanabe M."/>
            <person name="Kojima H."/>
        </authorList>
    </citation>
    <scope>NUCLEOTIDE SEQUENCE [LARGE SCALE GENOMIC DNA]</scope>
    <source>
        <strain evidence="9">Tokyo 01</strain>
    </source>
</reference>
<evidence type="ECO:0000256" key="5">
    <source>
        <dbReference type="ARBA" id="ARBA00022989"/>
    </source>
</evidence>
<name>A0A401G3B1_9BACT</name>
<evidence type="ECO:0000313" key="8">
    <source>
        <dbReference type="EMBL" id="GBC63720.1"/>
    </source>
</evidence>
<evidence type="ECO:0000313" key="9">
    <source>
        <dbReference type="Proteomes" id="UP000288096"/>
    </source>
</evidence>
<evidence type="ECO:0000256" key="4">
    <source>
        <dbReference type="ARBA" id="ARBA00022847"/>
    </source>
</evidence>
<comment type="caution">
    <text evidence="8">The sequence shown here is derived from an EMBL/GenBank/DDBJ whole genome shotgun (WGS) entry which is preliminary data.</text>
</comment>
<dbReference type="PROSITE" id="PS51257">
    <property type="entry name" value="PROKAR_LIPOPROTEIN"/>
    <property type="match status" value="1"/>
</dbReference>
<dbReference type="GO" id="GO:0005886">
    <property type="term" value="C:plasma membrane"/>
    <property type="evidence" value="ECO:0007669"/>
    <property type="project" value="TreeGrafter"/>
</dbReference>
<feature type="transmembrane region" description="Helical" evidence="7">
    <location>
        <begin position="12"/>
        <end position="34"/>
    </location>
</feature>
<evidence type="ECO:0000256" key="7">
    <source>
        <dbReference type="SAM" id="Phobius"/>
    </source>
</evidence>
<keyword evidence="5 7" id="KW-1133">Transmembrane helix</keyword>
<proteinExistence type="predicted"/>
<feature type="transmembrane region" description="Helical" evidence="7">
    <location>
        <begin position="373"/>
        <end position="395"/>
    </location>
</feature>
<feature type="transmembrane region" description="Helical" evidence="7">
    <location>
        <begin position="311"/>
        <end position="330"/>
    </location>
</feature>
<dbReference type="RefSeq" id="WP_124330762.1">
    <property type="nucleotide sequence ID" value="NZ_BEXT01000001.1"/>
</dbReference>
<accession>A0A401G3B1</accession>
<dbReference type="PANTHER" id="PTHR11706">
    <property type="entry name" value="SOLUTE CARRIER PROTEIN FAMILY 11 MEMBER"/>
    <property type="match status" value="1"/>
</dbReference>
<evidence type="ECO:0000256" key="6">
    <source>
        <dbReference type="ARBA" id="ARBA00023136"/>
    </source>
</evidence>
<dbReference type="EMBL" id="BEXT01000001">
    <property type="protein sequence ID" value="GBC63720.1"/>
    <property type="molecule type" value="Genomic_DNA"/>
</dbReference>
<dbReference type="GO" id="GO:0034755">
    <property type="term" value="P:iron ion transmembrane transport"/>
    <property type="evidence" value="ECO:0007669"/>
    <property type="project" value="TreeGrafter"/>
</dbReference>
<gene>
    <name evidence="8" type="ORF">DENIS_4718</name>
</gene>
<comment type="subcellular location">
    <subcellularLocation>
        <location evidence="1">Membrane</location>
        <topology evidence="1">Multi-pass membrane protein</topology>
    </subcellularLocation>
</comment>
<evidence type="ECO:0000256" key="1">
    <source>
        <dbReference type="ARBA" id="ARBA00004141"/>
    </source>
</evidence>
<keyword evidence="2" id="KW-0813">Transport</keyword>
<reference evidence="9" key="2">
    <citation type="submission" date="2019-01" db="EMBL/GenBank/DDBJ databases">
        <title>Genome sequence of Desulfonema ishimotonii strain Tokyo 01.</title>
        <authorList>
            <person name="Fukui M."/>
        </authorList>
    </citation>
    <scope>NUCLEOTIDE SEQUENCE [LARGE SCALE GENOMIC DNA]</scope>
    <source>
        <strain evidence="9">Tokyo 01</strain>
    </source>
</reference>
<dbReference type="InterPro" id="IPR001046">
    <property type="entry name" value="NRAMP_fam"/>
</dbReference>
<feature type="transmembrane region" description="Helical" evidence="7">
    <location>
        <begin position="274"/>
        <end position="299"/>
    </location>
</feature>